<reference evidence="2" key="1">
    <citation type="journal article" date="2013" name="Genome Announc.">
        <title>Draft genome sequence of the basidiomycetous yeast-like fungus Pseudozyma hubeiensis SY62, which produces an abundant amount of the biosurfactant mannosylerythritol lipids.</title>
        <authorList>
            <person name="Konishi M."/>
            <person name="Hatada Y."/>
            <person name="Horiuchi J."/>
        </authorList>
    </citation>
    <scope>NUCLEOTIDE SEQUENCE [LARGE SCALE GENOMIC DNA]</scope>
    <source>
        <strain evidence="2">SY62</strain>
    </source>
</reference>
<organism evidence="1 2">
    <name type="scientific">Pseudozyma hubeiensis (strain SY62)</name>
    <name type="common">Yeast</name>
    <dbReference type="NCBI Taxonomy" id="1305764"/>
    <lineage>
        <taxon>Eukaryota</taxon>
        <taxon>Fungi</taxon>
        <taxon>Dikarya</taxon>
        <taxon>Basidiomycota</taxon>
        <taxon>Ustilaginomycotina</taxon>
        <taxon>Ustilaginomycetes</taxon>
        <taxon>Ustilaginales</taxon>
        <taxon>Ustilaginaceae</taxon>
        <taxon>Pseudozyma</taxon>
    </lineage>
</organism>
<dbReference type="RefSeq" id="XP_012187479.1">
    <property type="nucleotide sequence ID" value="XM_012332089.1"/>
</dbReference>
<sequence length="77" mass="8546">MRCRLRRRLALPSWSSSLIVIHGMPSHVGLCNGSRLQGAFRSFLSRRTSSAELRLRCRPFAVLGLGRARPVLAGIES</sequence>
<dbReference type="GeneID" id="24106758"/>
<name>R9NZ08_PSEHS</name>
<keyword evidence="2" id="KW-1185">Reference proteome</keyword>
<proteinExistence type="predicted"/>
<dbReference type="Proteomes" id="UP000014071">
    <property type="component" value="Unassembled WGS sequence"/>
</dbReference>
<protein>
    <submittedName>
        <fullName evidence="1">Uncharacterized protein</fullName>
    </submittedName>
</protein>
<accession>R9NZ08</accession>
<evidence type="ECO:0000313" key="2">
    <source>
        <dbReference type="Proteomes" id="UP000014071"/>
    </source>
</evidence>
<dbReference type="EMBL" id="DF238778">
    <property type="protein sequence ID" value="GAC93892.1"/>
    <property type="molecule type" value="Genomic_DNA"/>
</dbReference>
<evidence type="ECO:0000313" key="1">
    <source>
        <dbReference type="EMBL" id="GAC93892.1"/>
    </source>
</evidence>
<dbReference type="AlphaFoldDB" id="R9NZ08"/>
<gene>
    <name evidence="1" type="ORF">PHSY_001460</name>
</gene>
<dbReference type="HOGENOM" id="CLU_2639139_0_0_1"/>